<gene>
    <name evidence="14" type="ORF">IWX46DRAFT_19586</name>
</gene>
<keyword evidence="4" id="KW-0349">Heme</keyword>
<keyword evidence="6" id="KW-0479">Metal-binding</keyword>
<evidence type="ECO:0000256" key="3">
    <source>
        <dbReference type="ARBA" id="ARBA00022448"/>
    </source>
</evidence>
<evidence type="ECO:0000256" key="2">
    <source>
        <dbReference type="ARBA" id="ARBA00004141"/>
    </source>
</evidence>
<keyword evidence="9" id="KW-0408">Iron</keyword>
<organism evidence="14 15">
    <name type="scientific">Phyllosticta citricarpa</name>
    <dbReference type="NCBI Taxonomy" id="55181"/>
    <lineage>
        <taxon>Eukaryota</taxon>
        <taxon>Fungi</taxon>
        <taxon>Dikarya</taxon>
        <taxon>Ascomycota</taxon>
        <taxon>Pezizomycotina</taxon>
        <taxon>Dothideomycetes</taxon>
        <taxon>Dothideomycetes incertae sedis</taxon>
        <taxon>Botryosphaeriales</taxon>
        <taxon>Phyllostictaceae</taxon>
        <taxon>Phyllosticta</taxon>
    </lineage>
</organism>
<evidence type="ECO:0000313" key="15">
    <source>
        <dbReference type="Proteomes" id="UP001365128"/>
    </source>
</evidence>
<dbReference type="PANTHER" id="PTHR15422:SF24">
    <property type="entry name" value="DOMON RELATED DOMAIN-CONTAINING PROTEIN"/>
    <property type="match status" value="1"/>
</dbReference>
<feature type="compositionally biased region" description="Basic and acidic residues" evidence="11">
    <location>
        <begin position="497"/>
        <end position="517"/>
    </location>
</feature>
<accession>A0ABR1MQV1</accession>
<feature type="region of interest" description="Disordered" evidence="11">
    <location>
        <begin position="270"/>
        <end position="320"/>
    </location>
</feature>
<name>A0ABR1MQV1_9PEZI</name>
<evidence type="ECO:0000256" key="4">
    <source>
        <dbReference type="ARBA" id="ARBA00022617"/>
    </source>
</evidence>
<keyword evidence="8 12" id="KW-1133">Transmembrane helix</keyword>
<feature type="compositionally biased region" description="Pro residues" evidence="11">
    <location>
        <begin position="838"/>
        <end position="858"/>
    </location>
</feature>
<dbReference type="SMART" id="SM00665">
    <property type="entry name" value="B561"/>
    <property type="match status" value="1"/>
</dbReference>
<dbReference type="Gene3D" id="1.20.120.1770">
    <property type="match status" value="1"/>
</dbReference>
<dbReference type="EMBL" id="JBBPDW010000001">
    <property type="protein sequence ID" value="KAK7556822.1"/>
    <property type="molecule type" value="Genomic_DNA"/>
</dbReference>
<sequence length="956" mass="104128">MSNNGLSRPGSSTYSSNTMYVGDGTWDSERNTFLLPNLMGLNFDTMRYNGMGNRFRELSGYKSLVTGHAVVAAITFLAVVPAAIFFARFYHRNPRLALRMHIWLQILTVLLTTVVFTLGWFAVGGARSLTNPHHGIGLAIYVLVLVQAIGGALIHRAEKGRERLKIPLKLMMHQWMGRAIALLGFVQVPLGLTLYGSPAYLFVLYALWGAFLLLLYFILTYRNLPVGAFDDDGTYISYVTDSTDDGRSRRSRLGALATAGAAGAGLAALRRRSKSRKRQREAESALEREDMRERQRSRSRDRRAAASGRSSSYLEEEKFYDEPPKQHTWRNRLITGAAALGAIAAVKNIFGKKKTPEESDVGSGYSYPSQGPHRVSQTDISRVEEGRVPASPMTPGDRYRRIQESEVAVGSAVTGSLPPRRPHARTRRSGGSIDSYDSRDSLDYIEETEVRPGTGAGEEKSHKARNGLLALGLIGFIKHKMNQRRDRKEEDRVARLREEEVEQERLARADSQRRKYTGDGFEPYTPTSPRSRRGSRRISSSHGVDDHLVHHGSNPELARQTYPPRPPPQQAGTSTTGMMTSRIDTVGEGSHPSTGFVPPPGGAAPHDPLPMGRGGPLGPAARINDSTSYSSSSLTSPTRDAASRRHGGRKRRSAAALAGTGAAIGAAALASRASRSHSRTDSRSRSRSGGRRRRQEQQDDPLSSPPVSVKVKMHKDGRHVTLRRLNEQEAAEEREARRRERRGESVGGGGGGAGKSSTGRSRRASTLSDVSGSEDRWRRRSAGMASGGAGGVSDEMDIKARAAAIAKEIDIEHEAANLPPPPPGPPPPPHQQQQAPQYPAPYPMPGPPSGPPPPPQQQQPPYQYPQQGLQPPHTPFNNPPANPNPKPFNDSSMSPPHMPPPGMGSAMGVGSGMGSPYETGPSDMSANYDSNRRRRRMERAAQAARGRGSGSKVEFT</sequence>
<feature type="compositionally biased region" description="Basic residues" evidence="11">
    <location>
        <begin position="685"/>
        <end position="694"/>
    </location>
</feature>
<feature type="compositionally biased region" description="Basic residues" evidence="11">
    <location>
        <begin position="270"/>
        <end position="279"/>
    </location>
</feature>
<feature type="compositionally biased region" description="Basic residues" evidence="11">
    <location>
        <begin position="644"/>
        <end position="653"/>
    </location>
</feature>
<evidence type="ECO:0000256" key="8">
    <source>
        <dbReference type="ARBA" id="ARBA00022989"/>
    </source>
</evidence>
<feature type="region of interest" description="Disordered" evidence="11">
    <location>
        <begin position="354"/>
        <end position="463"/>
    </location>
</feature>
<comment type="subcellular location">
    <subcellularLocation>
        <location evidence="2">Membrane</location>
        <topology evidence="2">Multi-pass membrane protein</topology>
    </subcellularLocation>
</comment>
<keyword evidence="15" id="KW-1185">Reference proteome</keyword>
<dbReference type="PROSITE" id="PS50939">
    <property type="entry name" value="CYTOCHROME_B561"/>
    <property type="match status" value="1"/>
</dbReference>
<dbReference type="CDD" id="cd08760">
    <property type="entry name" value="Cyt_b561_FRRS1_like"/>
    <property type="match status" value="1"/>
</dbReference>
<protein>
    <recommendedName>
        <fullName evidence="13">Cytochrome b561 domain-containing protein</fullName>
    </recommendedName>
</protein>
<proteinExistence type="predicted"/>
<feature type="region of interest" description="Disordered" evidence="11">
    <location>
        <begin position="497"/>
        <end position="956"/>
    </location>
</feature>
<evidence type="ECO:0000256" key="7">
    <source>
        <dbReference type="ARBA" id="ARBA00022982"/>
    </source>
</evidence>
<feature type="compositionally biased region" description="Low complexity" evidence="11">
    <location>
        <begin position="654"/>
        <end position="673"/>
    </location>
</feature>
<dbReference type="InterPro" id="IPR006593">
    <property type="entry name" value="Cyt_b561/ferric_Rdtase_TM"/>
</dbReference>
<feature type="compositionally biased region" description="Low complexity" evidence="11">
    <location>
        <begin position="859"/>
        <end position="871"/>
    </location>
</feature>
<dbReference type="InterPro" id="IPR045150">
    <property type="entry name" value="CYB561D1/2"/>
</dbReference>
<dbReference type="Pfam" id="PF03188">
    <property type="entry name" value="Cytochrom_B561"/>
    <property type="match status" value="1"/>
</dbReference>
<feature type="domain" description="Cytochrome b561" evidence="13">
    <location>
        <begin position="32"/>
        <end position="229"/>
    </location>
</feature>
<keyword evidence="3" id="KW-0813">Transport</keyword>
<feature type="transmembrane region" description="Helical" evidence="12">
    <location>
        <begin position="200"/>
        <end position="219"/>
    </location>
</feature>
<reference evidence="14 15" key="1">
    <citation type="submission" date="2024-04" db="EMBL/GenBank/DDBJ databases">
        <title>Phyllosticta paracitricarpa is synonymous to the EU quarantine fungus P. citricarpa based on phylogenomic analyses.</title>
        <authorList>
            <consortium name="Lawrence Berkeley National Laboratory"/>
            <person name="Van Ingen-Buijs V.A."/>
            <person name="Van Westerhoven A.C."/>
            <person name="Haridas S."/>
            <person name="Skiadas P."/>
            <person name="Martin F."/>
            <person name="Groenewald J.Z."/>
            <person name="Crous P.W."/>
            <person name="Seidl M.F."/>
        </authorList>
    </citation>
    <scope>NUCLEOTIDE SEQUENCE [LARGE SCALE GENOMIC DNA]</scope>
    <source>
        <strain evidence="14 15">CBS 122670</strain>
    </source>
</reference>
<dbReference type="Proteomes" id="UP001365128">
    <property type="component" value="Unassembled WGS sequence"/>
</dbReference>
<evidence type="ECO:0000256" key="12">
    <source>
        <dbReference type="SAM" id="Phobius"/>
    </source>
</evidence>
<keyword evidence="7" id="KW-0249">Electron transport</keyword>
<feature type="compositionally biased region" description="Gly residues" evidence="11">
    <location>
        <begin position="745"/>
        <end position="754"/>
    </location>
</feature>
<feature type="transmembrane region" description="Helical" evidence="12">
    <location>
        <begin position="69"/>
        <end position="90"/>
    </location>
</feature>
<evidence type="ECO:0000313" key="14">
    <source>
        <dbReference type="EMBL" id="KAK7556822.1"/>
    </source>
</evidence>
<feature type="compositionally biased region" description="Pro residues" evidence="11">
    <location>
        <begin position="818"/>
        <end position="830"/>
    </location>
</feature>
<evidence type="ECO:0000256" key="1">
    <source>
        <dbReference type="ARBA" id="ARBA00001970"/>
    </source>
</evidence>
<feature type="compositionally biased region" description="Pro residues" evidence="11">
    <location>
        <begin position="872"/>
        <end position="886"/>
    </location>
</feature>
<evidence type="ECO:0000259" key="13">
    <source>
        <dbReference type="PROSITE" id="PS50939"/>
    </source>
</evidence>
<evidence type="ECO:0000256" key="9">
    <source>
        <dbReference type="ARBA" id="ARBA00023004"/>
    </source>
</evidence>
<feature type="compositionally biased region" description="Basic residues" evidence="11">
    <location>
        <begin position="711"/>
        <end position="722"/>
    </location>
</feature>
<evidence type="ECO:0000256" key="11">
    <source>
        <dbReference type="SAM" id="MobiDB-lite"/>
    </source>
</evidence>
<evidence type="ECO:0000256" key="5">
    <source>
        <dbReference type="ARBA" id="ARBA00022692"/>
    </source>
</evidence>
<keyword evidence="10 12" id="KW-0472">Membrane</keyword>
<feature type="compositionally biased region" description="Basic and acidic residues" evidence="11">
    <location>
        <begin position="280"/>
        <end position="304"/>
    </location>
</feature>
<feature type="transmembrane region" description="Helical" evidence="12">
    <location>
        <begin position="102"/>
        <end position="123"/>
    </location>
</feature>
<feature type="compositionally biased region" description="Basic and acidic residues" evidence="11">
    <location>
        <begin position="724"/>
        <end position="744"/>
    </location>
</feature>
<feature type="transmembrane region" description="Helical" evidence="12">
    <location>
        <begin position="175"/>
        <end position="194"/>
    </location>
</feature>
<feature type="compositionally biased region" description="Low complexity" evidence="11">
    <location>
        <begin position="618"/>
        <end position="638"/>
    </location>
</feature>
<feature type="compositionally biased region" description="Polar residues" evidence="11">
    <location>
        <begin position="570"/>
        <end position="583"/>
    </location>
</feature>
<keyword evidence="5 12" id="KW-0812">Transmembrane</keyword>
<feature type="transmembrane region" description="Helical" evidence="12">
    <location>
        <begin position="135"/>
        <end position="154"/>
    </location>
</feature>
<comment type="caution">
    <text evidence="14">The sequence shown here is derived from an EMBL/GenBank/DDBJ whole genome shotgun (WGS) entry which is preliminary data.</text>
</comment>
<dbReference type="PANTHER" id="PTHR15422">
    <property type="entry name" value="OS05G0565100 PROTEIN"/>
    <property type="match status" value="1"/>
</dbReference>
<evidence type="ECO:0000256" key="6">
    <source>
        <dbReference type="ARBA" id="ARBA00022723"/>
    </source>
</evidence>
<evidence type="ECO:0000256" key="10">
    <source>
        <dbReference type="ARBA" id="ARBA00023136"/>
    </source>
</evidence>
<comment type="cofactor">
    <cofactor evidence="1">
        <name>heme b</name>
        <dbReference type="ChEBI" id="CHEBI:60344"/>
    </cofactor>
</comment>